<dbReference type="PANTHER" id="PTHR42852">
    <property type="entry name" value="THIOL:DISULFIDE INTERCHANGE PROTEIN DSBE"/>
    <property type="match status" value="1"/>
</dbReference>
<evidence type="ECO:0000313" key="7">
    <source>
        <dbReference type="Proteomes" id="UP000199600"/>
    </source>
</evidence>
<feature type="transmembrane region" description="Helical" evidence="4">
    <location>
        <begin position="7"/>
        <end position="26"/>
    </location>
</feature>
<dbReference type="InterPro" id="IPR013766">
    <property type="entry name" value="Thioredoxin_domain"/>
</dbReference>
<protein>
    <submittedName>
        <fullName evidence="6">Alkyl hydroperoxide reductase/ Thiol specific antioxidant/ Mal allergen</fullName>
    </submittedName>
</protein>
<gene>
    <name evidence="6" type="ORF">PROAA_810025</name>
</gene>
<dbReference type="PROSITE" id="PS51352">
    <property type="entry name" value="THIOREDOXIN_2"/>
    <property type="match status" value="1"/>
</dbReference>
<proteinExistence type="predicted"/>
<organism evidence="6 7">
    <name type="scientific">Candidatus Propionivibrio aalborgensis</name>
    <dbReference type="NCBI Taxonomy" id="1860101"/>
    <lineage>
        <taxon>Bacteria</taxon>
        <taxon>Pseudomonadati</taxon>
        <taxon>Pseudomonadota</taxon>
        <taxon>Betaproteobacteria</taxon>
        <taxon>Rhodocyclales</taxon>
        <taxon>Rhodocyclaceae</taxon>
        <taxon>Propionivibrio</taxon>
    </lineage>
</organism>
<keyword evidence="4" id="KW-0472">Membrane</keyword>
<keyword evidence="3" id="KW-0676">Redox-active center</keyword>
<accession>A0A1A8Y3M8</accession>
<dbReference type="InterPro" id="IPR050553">
    <property type="entry name" value="Thioredoxin_ResA/DsbE_sf"/>
</dbReference>
<dbReference type="GO" id="GO:0030313">
    <property type="term" value="C:cell envelope"/>
    <property type="evidence" value="ECO:0007669"/>
    <property type="project" value="UniProtKB-SubCell"/>
</dbReference>
<reference evidence="6" key="1">
    <citation type="submission" date="2016-06" db="EMBL/GenBank/DDBJ databases">
        <authorList>
            <person name="Kjaerup R.B."/>
            <person name="Dalgaard T.S."/>
            <person name="Juul-Madsen H.R."/>
        </authorList>
    </citation>
    <scope>NUCLEOTIDE SEQUENCE [LARGE SCALE GENOMIC DNA]</scope>
    <source>
        <strain evidence="6">2</strain>
    </source>
</reference>
<dbReference type="InterPro" id="IPR017937">
    <property type="entry name" value="Thioredoxin_CS"/>
</dbReference>
<evidence type="ECO:0000256" key="3">
    <source>
        <dbReference type="ARBA" id="ARBA00023284"/>
    </source>
</evidence>
<keyword evidence="7" id="KW-1185">Reference proteome</keyword>
<dbReference type="InterPro" id="IPR036249">
    <property type="entry name" value="Thioredoxin-like_sf"/>
</dbReference>
<dbReference type="CDD" id="cd02966">
    <property type="entry name" value="TlpA_like_family"/>
    <property type="match status" value="1"/>
</dbReference>
<dbReference type="InterPro" id="IPR013740">
    <property type="entry name" value="Redoxin"/>
</dbReference>
<keyword evidence="4" id="KW-0812">Transmembrane</keyword>
<name>A0A1A8Y3M8_9RHOO</name>
<dbReference type="Gene3D" id="3.40.30.10">
    <property type="entry name" value="Glutaredoxin"/>
    <property type="match status" value="1"/>
</dbReference>
<evidence type="ECO:0000256" key="4">
    <source>
        <dbReference type="SAM" id="Phobius"/>
    </source>
</evidence>
<dbReference type="EMBL" id="FLQY01000386">
    <property type="protein sequence ID" value="SBT10983.1"/>
    <property type="molecule type" value="Genomic_DNA"/>
</dbReference>
<dbReference type="AlphaFoldDB" id="A0A1A8Y3M8"/>
<comment type="subcellular location">
    <subcellularLocation>
        <location evidence="1">Cell envelope</location>
    </subcellularLocation>
</comment>
<dbReference type="Proteomes" id="UP000199600">
    <property type="component" value="Unassembled WGS sequence"/>
</dbReference>
<keyword evidence="4" id="KW-1133">Transmembrane helix</keyword>
<feature type="domain" description="Thioredoxin" evidence="5">
    <location>
        <begin position="46"/>
        <end position="187"/>
    </location>
</feature>
<dbReference type="Pfam" id="PF08534">
    <property type="entry name" value="Redoxin"/>
    <property type="match status" value="1"/>
</dbReference>
<dbReference type="PROSITE" id="PS00194">
    <property type="entry name" value="THIOREDOXIN_1"/>
    <property type="match status" value="1"/>
</dbReference>
<evidence type="ECO:0000259" key="5">
    <source>
        <dbReference type="PROSITE" id="PS51352"/>
    </source>
</evidence>
<dbReference type="GO" id="GO:0017004">
    <property type="term" value="P:cytochrome complex assembly"/>
    <property type="evidence" value="ECO:0007669"/>
    <property type="project" value="UniProtKB-KW"/>
</dbReference>
<keyword evidence="2" id="KW-0201">Cytochrome c-type biogenesis</keyword>
<evidence type="ECO:0000313" key="6">
    <source>
        <dbReference type="EMBL" id="SBT10983.1"/>
    </source>
</evidence>
<dbReference type="GO" id="GO:0015036">
    <property type="term" value="F:disulfide oxidoreductase activity"/>
    <property type="evidence" value="ECO:0007669"/>
    <property type="project" value="UniProtKB-ARBA"/>
</dbReference>
<dbReference type="RefSeq" id="WP_186412529.1">
    <property type="nucleotide sequence ID" value="NZ_FLQY01000386.1"/>
</dbReference>
<evidence type="ECO:0000256" key="1">
    <source>
        <dbReference type="ARBA" id="ARBA00004196"/>
    </source>
</evidence>
<dbReference type="PANTHER" id="PTHR42852:SF13">
    <property type="entry name" value="PROTEIN DIPZ"/>
    <property type="match status" value="1"/>
</dbReference>
<evidence type="ECO:0000256" key="2">
    <source>
        <dbReference type="ARBA" id="ARBA00022748"/>
    </source>
</evidence>
<dbReference type="SUPFAM" id="SSF52833">
    <property type="entry name" value="Thioredoxin-like"/>
    <property type="match status" value="1"/>
</dbReference>
<sequence>MTARRQFVVGAIAVVLALASGIYIGIEARGGPEASVVEAPEGALTSEAIVNLFAARLNDAEGKTLAMSQWRGRTLVVNFWATWCPPCKEEMPAFSRLQTQYAANGVQFVGIALDSADNVLNFSKQHPVTYPLLLAGSEGAELSRQLGNSLLTVPYTVVLGANGGVHTTRMGPFPKQELEALLQKIAIAK</sequence>